<evidence type="ECO:0000313" key="1">
    <source>
        <dbReference type="EMBL" id="AMS45386.1"/>
    </source>
</evidence>
<gene>
    <name evidence="1" type="ORF">AA2016_6492</name>
    <name evidence="2" type="ORF">FHS67_005206</name>
</gene>
<accession>A0AAC8YVQ7</accession>
<evidence type="ECO:0000313" key="2">
    <source>
        <dbReference type="EMBL" id="MBB3708864.1"/>
    </source>
</evidence>
<evidence type="ECO:0000313" key="3">
    <source>
        <dbReference type="Proteomes" id="UP000075755"/>
    </source>
</evidence>
<keyword evidence="1" id="KW-0614">Plasmid</keyword>
<name>A0AAC8YVQ7_AMIAI</name>
<proteinExistence type="predicted"/>
<dbReference type="Proteomes" id="UP000577697">
    <property type="component" value="Unassembled WGS sequence"/>
</dbReference>
<dbReference type="EMBL" id="CP015008">
    <property type="protein sequence ID" value="AMS45386.1"/>
    <property type="molecule type" value="Genomic_DNA"/>
</dbReference>
<keyword evidence="4" id="KW-1185">Reference proteome</keyword>
<reference evidence="1 3" key="1">
    <citation type="submission" date="2016-03" db="EMBL/GenBank/DDBJ databases">
        <title>Complete genome of Aminobacter aminovorans KCTC 2477.</title>
        <authorList>
            <person name="Kim K.M."/>
        </authorList>
    </citation>
    <scope>NUCLEOTIDE SEQUENCE [LARGE SCALE GENOMIC DNA]</scope>
    <source>
        <strain evidence="1 3">KCTC 2477</strain>
        <plasmid evidence="1 3">pAA03</plasmid>
    </source>
</reference>
<dbReference type="PIRSF" id="PIRSF036055">
    <property type="entry name" value="UCP036055"/>
    <property type="match status" value="1"/>
</dbReference>
<dbReference type="RefSeq" id="WP_067969903.1">
    <property type="nucleotide sequence ID" value="NZ_CP015008.1"/>
</dbReference>
<evidence type="ECO:0000313" key="4">
    <source>
        <dbReference type="Proteomes" id="UP000577697"/>
    </source>
</evidence>
<protein>
    <submittedName>
        <fullName evidence="1">Uncharacterized protein</fullName>
    </submittedName>
</protein>
<dbReference type="InterPro" id="IPR017042">
    <property type="entry name" value="UCP036055"/>
</dbReference>
<reference evidence="2 4" key="2">
    <citation type="submission" date="2020-08" db="EMBL/GenBank/DDBJ databases">
        <title>Genomic Encyclopedia of Type Strains, Phase IV (KMG-IV): sequencing the most valuable type-strain genomes for metagenomic binning, comparative biology and taxonomic classification.</title>
        <authorList>
            <person name="Goeker M."/>
        </authorList>
    </citation>
    <scope>NUCLEOTIDE SEQUENCE [LARGE SCALE GENOMIC DNA]</scope>
    <source>
        <strain evidence="2 4">DSM 10368</strain>
    </source>
</reference>
<dbReference type="Proteomes" id="UP000075755">
    <property type="component" value="Plasmid pAA03"/>
</dbReference>
<sequence>MSAQLIFDLVPLGSLIRYSDETPRPPERFRKKLTSWENRNSVGRLIRKQVERHIGNTMLPACITLHEGDYGSNGIVTIRVHRTFSADSDLKFTVAERPAIGSVRVLDRPGDGAELVYLASHRADAEEWLTKHGYPNAILDEVTADALAADFVEGRAAA</sequence>
<geneLocation type="plasmid" evidence="1 3">
    <name>pAA03</name>
</geneLocation>
<organism evidence="1 3">
    <name type="scientific">Aminobacter aminovorans</name>
    <name type="common">Chelatobacter heintzii</name>
    <dbReference type="NCBI Taxonomy" id="83263"/>
    <lineage>
        <taxon>Bacteria</taxon>
        <taxon>Pseudomonadati</taxon>
        <taxon>Pseudomonadota</taxon>
        <taxon>Alphaproteobacteria</taxon>
        <taxon>Hyphomicrobiales</taxon>
        <taxon>Phyllobacteriaceae</taxon>
        <taxon>Aminobacter</taxon>
    </lineage>
</organism>
<dbReference type="AlphaFoldDB" id="A0AAC8YVQ7"/>
<dbReference type="KEGG" id="aak:AA2016_6492"/>
<dbReference type="EMBL" id="JACICB010000023">
    <property type="protein sequence ID" value="MBB3708864.1"/>
    <property type="molecule type" value="Genomic_DNA"/>
</dbReference>